<feature type="transmembrane region" description="Helical" evidence="13">
    <location>
        <begin position="30"/>
        <end position="51"/>
    </location>
</feature>
<evidence type="ECO:0000256" key="3">
    <source>
        <dbReference type="ARBA" id="ARBA00022475"/>
    </source>
</evidence>
<comment type="caution">
    <text evidence="15">The sequence shown here is derived from an EMBL/GenBank/DDBJ whole genome shotgun (WGS) entry which is preliminary data.</text>
</comment>
<evidence type="ECO:0000259" key="14">
    <source>
        <dbReference type="Pfam" id="PF00892"/>
    </source>
</evidence>
<keyword evidence="6" id="KW-0441">Lipid A biosynthesis</keyword>
<evidence type="ECO:0000256" key="13">
    <source>
        <dbReference type="SAM" id="Phobius"/>
    </source>
</evidence>
<keyword evidence="8" id="KW-0448">Lipopolysaccharide biosynthesis</keyword>
<dbReference type="PANTHER" id="PTHR30561:SF1">
    <property type="entry name" value="MULTIDRUG TRANSPORTER EMRE"/>
    <property type="match status" value="1"/>
</dbReference>
<dbReference type="Proteomes" id="UP001549047">
    <property type="component" value="Unassembled WGS sequence"/>
</dbReference>
<dbReference type="RefSeq" id="WP_354555386.1">
    <property type="nucleotide sequence ID" value="NZ_JBEPMB010000001.1"/>
</dbReference>
<accession>A0ABV2IWI9</accession>
<feature type="transmembrane region" description="Helical" evidence="13">
    <location>
        <begin position="86"/>
        <end position="109"/>
    </location>
</feature>
<evidence type="ECO:0000313" key="16">
    <source>
        <dbReference type="Proteomes" id="UP001549047"/>
    </source>
</evidence>
<dbReference type="InterPro" id="IPR000390">
    <property type="entry name" value="Small_drug/metabolite_transptr"/>
</dbReference>
<dbReference type="Gene3D" id="1.10.3730.20">
    <property type="match status" value="2"/>
</dbReference>
<evidence type="ECO:0000313" key="15">
    <source>
        <dbReference type="EMBL" id="MET3612852.1"/>
    </source>
</evidence>
<keyword evidence="7 13" id="KW-0812">Transmembrane</keyword>
<evidence type="ECO:0000256" key="2">
    <source>
        <dbReference type="ARBA" id="ARBA00022448"/>
    </source>
</evidence>
<evidence type="ECO:0000256" key="9">
    <source>
        <dbReference type="ARBA" id="ARBA00022989"/>
    </source>
</evidence>
<evidence type="ECO:0000256" key="7">
    <source>
        <dbReference type="ARBA" id="ARBA00022692"/>
    </source>
</evidence>
<evidence type="ECO:0000256" key="6">
    <source>
        <dbReference type="ARBA" id="ARBA00022556"/>
    </source>
</evidence>
<evidence type="ECO:0000256" key="1">
    <source>
        <dbReference type="ARBA" id="ARBA00004651"/>
    </source>
</evidence>
<comment type="similarity">
    <text evidence="12">Belongs to the drug/metabolite transporter (DMT) superfamily. Small multidrug resistance (SMR) (TC 2.A.7.1) family.</text>
</comment>
<reference evidence="15 16" key="1">
    <citation type="submission" date="2024-06" db="EMBL/GenBank/DDBJ databases">
        <title>Genomic Encyclopedia of Type Strains, Phase IV (KMG-IV): sequencing the most valuable type-strain genomes for metagenomic binning, comparative biology and taxonomic classification.</title>
        <authorList>
            <person name="Goeker M."/>
        </authorList>
    </citation>
    <scope>NUCLEOTIDE SEQUENCE [LARGE SCALE GENOMIC DNA]</scope>
    <source>
        <strain evidence="15 16">DSM 29780</strain>
    </source>
</reference>
<keyword evidence="11 13" id="KW-0472">Membrane</keyword>
<sequence length="278" mass="29583">MPFDIALLVLLGALFHASWNAIIKGGDDKVLNTAMISLGAGVISLLALPFFPLPGWQILPFLMASVVLQTIYFLLIAASYRLGDIALVYPLMRGAAPLVVTALSFTVFGERISTHALIGIGCISGGIFIMALGVRANSAKAAALALLNAVMIGLYTLFDAWGARTANDPISYVLWISILPPFVLFGYALYSRGNVRVREHLKLNWWRAAVGGAGSIGSYGVALWAMTKAPVALVAALRETSIVFALLISVFVFRENGSIWRYLAGGVITAGALALKLA</sequence>
<organism evidence="15 16">
    <name type="scientific">Rhizobium aquaticum</name>
    <dbReference type="NCBI Taxonomy" id="1549636"/>
    <lineage>
        <taxon>Bacteria</taxon>
        <taxon>Pseudomonadati</taxon>
        <taxon>Pseudomonadota</taxon>
        <taxon>Alphaproteobacteria</taxon>
        <taxon>Hyphomicrobiales</taxon>
        <taxon>Rhizobiaceae</taxon>
        <taxon>Rhizobium/Agrobacterium group</taxon>
        <taxon>Rhizobium</taxon>
    </lineage>
</organism>
<feature type="domain" description="EamA" evidence="14">
    <location>
        <begin position="6"/>
        <end position="131"/>
    </location>
</feature>
<evidence type="ECO:0000256" key="12">
    <source>
        <dbReference type="ARBA" id="ARBA00038032"/>
    </source>
</evidence>
<keyword evidence="4" id="KW-0444">Lipid biosynthesis</keyword>
<proteinExistence type="inferred from homology"/>
<feature type="transmembrane region" description="Helical" evidence="13">
    <location>
        <begin position="205"/>
        <end position="224"/>
    </location>
</feature>
<feature type="domain" description="EamA" evidence="14">
    <location>
        <begin position="141"/>
        <end position="274"/>
    </location>
</feature>
<evidence type="ECO:0000256" key="11">
    <source>
        <dbReference type="ARBA" id="ARBA00023136"/>
    </source>
</evidence>
<keyword evidence="5" id="KW-0997">Cell inner membrane</keyword>
<keyword evidence="16" id="KW-1185">Reference proteome</keyword>
<name>A0ABV2IWI9_9HYPH</name>
<feature type="transmembrane region" description="Helical" evidence="13">
    <location>
        <begin position="141"/>
        <end position="158"/>
    </location>
</feature>
<gene>
    <name evidence="15" type="ORF">ABID16_001157</name>
</gene>
<protein>
    <submittedName>
        <fullName evidence="15">Drug/metabolite transporter (DMT)-like permease</fullName>
    </submittedName>
</protein>
<dbReference type="PANTHER" id="PTHR30561">
    <property type="entry name" value="SMR FAMILY PROTON-DEPENDENT DRUG EFFLUX TRANSPORTER SUGE"/>
    <property type="match status" value="1"/>
</dbReference>
<dbReference type="InterPro" id="IPR037185">
    <property type="entry name" value="EmrE-like"/>
</dbReference>
<evidence type="ECO:0000256" key="4">
    <source>
        <dbReference type="ARBA" id="ARBA00022516"/>
    </source>
</evidence>
<keyword evidence="9 13" id="KW-1133">Transmembrane helix</keyword>
<comment type="subcellular location">
    <subcellularLocation>
        <location evidence="1">Cell membrane</location>
        <topology evidence="1">Multi-pass membrane protein</topology>
    </subcellularLocation>
</comment>
<evidence type="ECO:0000256" key="8">
    <source>
        <dbReference type="ARBA" id="ARBA00022985"/>
    </source>
</evidence>
<keyword evidence="3" id="KW-1003">Cell membrane</keyword>
<evidence type="ECO:0000256" key="5">
    <source>
        <dbReference type="ARBA" id="ARBA00022519"/>
    </source>
</evidence>
<dbReference type="Pfam" id="PF00892">
    <property type="entry name" value="EamA"/>
    <property type="match status" value="2"/>
</dbReference>
<dbReference type="SUPFAM" id="SSF103481">
    <property type="entry name" value="Multidrug resistance efflux transporter EmrE"/>
    <property type="match status" value="2"/>
</dbReference>
<dbReference type="EMBL" id="JBEPMB010000001">
    <property type="protein sequence ID" value="MET3612852.1"/>
    <property type="molecule type" value="Genomic_DNA"/>
</dbReference>
<keyword evidence="2" id="KW-0813">Transport</keyword>
<feature type="transmembrane region" description="Helical" evidence="13">
    <location>
        <begin position="58"/>
        <end position="80"/>
    </location>
</feature>
<feature type="transmembrane region" description="Helical" evidence="13">
    <location>
        <begin position="116"/>
        <end position="135"/>
    </location>
</feature>
<dbReference type="InterPro" id="IPR000620">
    <property type="entry name" value="EamA_dom"/>
</dbReference>
<feature type="transmembrane region" description="Helical" evidence="13">
    <location>
        <begin position="259"/>
        <end position="277"/>
    </location>
</feature>
<feature type="transmembrane region" description="Helical" evidence="13">
    <location>
        <begin position="231"/>
        <end position="253"/>
    </location>
</feature>
<evidence type="ECO:0000256" key="10">
    <source>
        <dbReference type="ARBA" id="ARBA00023098"/>
    </source>
</evidence>
<feature type="transmembrane region" description="Helical" evidence="13">
    <location>
        <begin position="170"/>
        <end position="190"/>
    </location>
</feature>
<keyword evidence="10" id="KW-0443">Lipid metabolism</keyword>